<feature type="region of interest" description="Disordered" evidence="1">
    <location>
        <begin position="186"/>
        <end position="216"/>
    </location>
</feature>
<evidence type="ECO:0000313" key="3">
    <source>
        <dbReference type="EMBL" id="KAF1995903.1"/>
    </source>
</evidence>
<dbReference type="Pfam" id="PF25438">
    <property type="entry name" value="DUF7896"/>
    <property type="match status" value="1"/>
</dbReference>
<organism evidence="3 4">
    <name type="scientific">Amniculicola lignicola CBS 123094</name>
    <dbReference type="NCBI Taxonomy" id="1392246"/>
    <lineage>
        <taxon>Eukaryota</taxon>
        <taxon>Fungi</taxon>
        <taxon>Dikarya</taxon>
        <taxon>Ascomycota</taxon>
        <taxon>Pezizomycotina</taxon>
        <taxon>Dothideomycetes</taxon>
        <taxon>Pleosporomycetidae</taxon>
        <taxon>Pleosporales</taxon>
        <taxon>Amniculicolaceae</taxon>
        <taxon>Amniculicola</taxon>
    </lineage>
</organism>
<dbReference type="OrthoDB" id="5377599at2759"/>
<dbReference type="AlphaFoldDB" id="A0A6A5W279"/>
<feature type="domain" description="DUF7896" evidence="2">
    <location>
        <begin position="574"/>
        <end position="658"/>
    </location>
</feature>
<dbReference type="PANTHER" id="PTHR42031:SF1">
    <property type="entry name" value="KEY LIME PATHOGENICITY PROTEIN"/>
    <property type="match status" value="1"/>
</dbReference>
<dbReference type="PANTHER" id="PTHR42031">
    <property type="entry name" value="KEY LIME PATHOGENICITY PROTEIN"/>
    <property type="match status" value="1"/>
</dbReference>
<feature type="compositionally biased region" description="Basic residues" evidence="1">
    <location>
        <begin position="618"/>
        <end position="629"/>
    </location>
</feature>
<feature type="region of interest" description="Disordered" evidence="1">
    <location>
        <begin position="98"/>
        <end position="123"/>
    </location>
</feature>
<feature type="region of interest" description="Disordered" evidence="1">
    <location>
        <begin position="660"/>
        <end position="685"/>
    </location>
</feature>
<evidence type="ECO:0000256" key="1">
    <source>
        <dbReference type="SAM" id="MobiDB-lite"/>
    </source>
</evidence>
<dbReference type="InterPro" id="IPR057218">
    <property type="entry name" value="DUF7896"/>
</dbReference>
<feature type="region of interest" description="Disordered" evidence="1">
    <location>
        <begin position="618"/>
        <end position="646"/>
    </location>
</feature>
<sequence length="741" mass="80984">MMEAVPARSGVQEAAIVSWTEEGHPNSAMRDQKAGQRMGAPHVAVQPMMDAQPGHDRHQSRDVLMLKASRFPSVLSPHFLPPRLISAAPFVSILTKRQPAQQDRSAHTLSAVDHPHSHPSAFTSLRSSSTLAGMNNPNALLAQVQQNLWNNLSEEQQQQLWNQALSNVCNSQAQAQAQAAPEVPRSMSYYSGMPSMTATPNTDPNSMDRTRSAPAATLTRQSLSSLGANNCAQVLTERALSAMPVWPTTSSESMNEYILSSTTNAAADRSALQPIAENPMFTSDGFVVEYDPAEYITSFMGSSASSLTPPLSHDSHRINTPQLTQLSQWSPDGSMSPSTPSTVALMTPVSQAIDMGRQGSFNPQFLDLSMSRAQSVQYDSSCAHPLFREDASPISLFPSHDSKDDIGACVDTSSFLNFTGSSSTSFYSPAPLPSSADALETSQQRSCLAEDMRRQTSSSSESDASSASAASASSRNSRHSQRNREIAARAASRIIAPKAVSKNDETRTASPKAHMLRIQSEDGSSKDVGVISKTAYVRPQHPKVKCPQCNEHPDGFRGTHELDRHMARAHAPVRKGYICIDASADKKFLANCKHCRNEKIYGAYYNAAAHLRRAHFHPNPRKLGRKGQKVRPSEKRGGIGGGDDPPMNFLKQHWIQEIDVNNDMQRTKSRSRASNDMNDDMDGDSDSFDPSMYTDISMSQSASMDYGQYDTFMTSNNTSADIGPLMNDFQFDAQSYPYIEM</sequence>
<protein>
    <recommendedName>
        <fullName evidence="2">DUF7896 domain-containing protein</fullName>
    </recommendedName>
</protein>
<dbReference type="EMBL" id="ML977632">
    <property type="protein sequence ID" value="KAF1995903.1"/>
    <property type="molecule type" value="Genomic_DNA"/>
</dbReference>
<feature type="region of interest" description="Disordered" evidence="1">
    <location>
        <begin position="427"/>
        <end position="512"/>
    </location>
</feature>
<dbReference type="Proteomes" id="UP000799779">
    <property type="component" value="Unassembled WGS sequence"/>
</dbReference>
<name>A0A6A5W279_9PLEO</name>
<keyword evidence="4" id="KW-1185">Reference proteome</keyword>
<gene>
    <name evidence="3" type="ORF">P154DRAFT_609866</name>
</gene>
<feature type="compositionally biased region" description="Low complexity" evidence="1">
    <location>
        <begin position="457"/>
        <end position="474"/>
    </location>
</feature>
<accession>A0A6A5W279</accession>
<feature type="compositionally biased region" description="Polar residues" evidence="1">
    <location>
        <begin position="194"/>
        <end position="205"/>
    </location>
</feature>
<reference evidence="3" key="1">
    <citation type="journal article" date="2020" name="Stud. Mycol.">
        <title>101 Dothideomycetes genomes: a test case for predicting lifestyles and emergence of pathogens.</title>
        <authorList>
            <person name="Haridas S."/>
            <person name="Albert R."/>
            <person name="Binder M."/>
            <person name="Bloem J."/>
            <person name="Labutti K."/>
            <person name="Salamov A."/>
            <person name="Andreopoulos B."/>
            <person name="Baker S."/>
            <person name="Barry K."/>
            <person name="Bills G."/>
            <person name="Bluhm B."/>
            <person name="Cannon C."/>
            <person name="Castanera R."/>
            <person name="Culley D."/>
            <person name="Daum C."/>
            <person name="Ezra D."/>
            <person name="Gonzalez J."/>
            <person name="Henrissat B."/>
            <person name="Kuo A."/>
            <person name="Liang C."/>
            <person name="Lipzen A."/>
            <person name="Lutzoni F."/>
            <person name="Magnuson J."/>
            <person name="Mondo S."/>
            <person name="Nolan M."/>
            <person name="Ohm R."/>
            <person name="Pangilinan J."/>
            <person name="Park H.-J."/>
            <person name="Ramirez L."/>
            <person name="Alfaro M."/>
            <person name="Sun H."/>
            <person name="Tritt A."/>
            <person name="Yoshinaga Y."/>
            <person name="Zwiers L.-H."/>
            <person name="Turgeon B."/>
            <person name="Goodwin S."/>
            <person name="Spatafora J."/>
            <person name="Crous P."/>
            <person name="Grigoriev I."/>
        </authorList>
    </citation>
    <scope>NUCLEOTIDE SEQUENCE</scope>
    <source>
        <strain evidence="3">CBS 123094</strain>
    </source>
</reference>
<proteinExistence type="predicted"/>
<evidence type="ECO:0000313" key="4">
    <source>
        <dbReference type="Proteomes" id="UP000799779"/>
    </source>
</evidence>
<evidence type="ECO:0000259" key="2">
    <source>
        <dbReference type="Pfam" id="PF25438"/>
    </source>
</evidence>